<protein>
    <submittedName>
        <fullName evidence="1">Uncharacterized protein</fullName>
    </submittedName>
</protein>
<proteinExistence type="predicted"/>
<accession>A0AAN1BGG8</accession>
<reference evidence="1 2" key="1">
    <citation type="submission" date="2017-04" db="EMBL/GenBank/DDBJ databases">
        <title>Complete genome sequences of Rhizobium genomic linages associated to common bean (phaseolus vulgaris).</title>
        <authorList>
            <person name="Santamaria R.I."/>
            <person name="Bustos P."/>
            <person name="Perez-Carrascal O."/>
            <person name="Martinez-Flores I."/>
            <person name="Juarez S."/>
            <person name="Lozano L."/>
            <person name="Miranda F."/>
            <person name="Vinuesa P."/>
            <person name="Martinez-Romero E."/>
            <person name="Cevallos M.A."/>
            <person name="Romero D."/>
            <person name="Davila G."/>
            <person name="Gonzalez V."/>
        </authorList>
    </citation>
    <scope>NUCLEOTIDE SEQUENCE [LARGE SCALE GENOMIC DNA]</scope>
    <source>
        <strain evidence="1 2">NXC12</strain>
    </source>
</reference>
<dbReference type="EMBL" id="CP020906">
    <property type="protein sequence ID" value="ARQ10582.1"/>
    <property type="molecule type" value="Genomic_DNA"/>
</dbReference>
<organism evidence="1 2">
    <name type="scientific">Rhizobium etli</name>
    <dbReference type="NCBI Taxonomy" id="29449"/>
    <lineage>
        <taxon>Bacteria</taxon>
        <taxon>Pseudomonadati</taxon>
        <taxon>Pseudomonadota</taxon>
        <taxon>Alphaproteobacteria</taxon>
        <taxon>Hyphomicrobiales</taxon>
        <taxon>Rhizobiaceae</taxon>
        <taxon>Rhizobium/Agrobacterium group</taxon>
        <taxon>Rhizobium</taxon>
    </lineage>
</organism>
<name>A0AAN1BGG8_RHIET</name>
<gene>
    <name evidence="1" type="ORF">NXC12_CH02571</name>
</gene>
<dbReference type="Proteomes" id="UP000194159">
    <property type="component" value="Chromosome"/>
</dbReference>
<evidence type="ECO:0000313" key="2">
    <source>
        <dbReference type="Proteomes" id="UP000194159"/>
    </source>
</evidence>
<dbReference type="AlphaFoldDB" id="A0AAN1BGG8"/>
<evidence type="ECO:0000313" key="1">
    <source>
        <dbReference type="EMBL" id="ARQ10582.1"/>
    </source>
</evidence>
<sequence>MWSMNLLKAIHRLFLLVTMLAVILGPASIGLAGSAMASSSPAMTGDMNSMAGMKMAEEMPCCPEKRPVKPDCAKGCPLSLVCTTSIFAHVSGGHGWSFAVSWLSHRYDLMHASQLTSAFVDPPARPPKA</sequence>